<keyword evidence="5" id="KW-0804">Transcription</keyword>
<comment type="caution">
    <text evidence="11">The sequence shown here is derived from an EMBL/GenBank/DDBJ whole genome shotgun (WGS) entry which is preliminary data.</text>
</comment>
<dbReference type="GO" id="GO:0005634">
    <property type="term" value="C:nucleus"/>
    <property type="evidence" value="ECO:0007669"/>
    <property type="project" value="UniProtKB-SubCell"/>
</dbReference>
<evidence type="ECO:0000256" key="5">
    <source>
        <dbReference type="ARBA" id="ARBA00023163"/>
    </source>
</evidence>
<reference evidence="11" key="1">
    <citation type="submission" date="2022-12" db="EMBL/GenBank/DDBJ databases">
        <title>Genome assemblies of Blomia tropicalis.</title>
        <authorList>
            <person name="Cui Y."/>
        </authorList>
    </citation>
    <scope>NUCLEOTIDE SEQUENCE</scope>
    <source>
        <tissue evidence="11">Adult mites</tissue>
    </source>
</reference>
<keyword evidence="3 7" id="KW-0238">DNA-binding</keyword>
<dbReference type="GO" id="GO:0000978">
    <property type="term" value="F:RNA polymerase II cis-regulatory region sequence-specific DNA binding"/>
    <property type="evidence" value="ECO:0007669"/>
    <property type="project" value="TreeGrafter"/>
</dbReference>
<keyword evidence="12" id="KW-1185">Reference proteome</keyword>
<evidence type="ECO:0000256" key="2">
    <source>
        <dbReference type="ARBA" id="ARBA00023015"/>
    </source>
</evidence>
<evidence type="ECO:0000256" key="8">
    <source>
        <dbReference type="RuleBase" id="RU000682"/>
    </source>
</evidence>
<feature type="region of interest" description="Disordered" evidence="9">
    <location>
        <begin position="166"/>
        <end position="214"/>
    </location>
</feature>
<feature type="region of interest" description="Disordered" evidence="9">
    <location>
        <begin position="528"/>
        <end position="557"/>
    </location>
</feature>
<keyword evidence="6 7" id="KW-0539">Nucleus</keyword>
<dbReference type="CDD" id="cd00086">
    <property type="entry name" value="homeodomain"/>
    <property type="match status" value="1"/>
</dbReference>
<feature type="compositionally biased region" description="Gly residues" evidence="9">
    <location>
        <begin position="195"/>
        <end position="204"/>
    </location>
</feature>
<dbReference type="InterPro" id="IPR017970">
    <property type="entry name" value="Homeobox_CS"/>
</dbReference>
<feature type="region of interest" description="Disordered" evidence="9">
    <location>
        <begin position="306"/>
        <end position="335"/>
    </location>
</feature>
<dbReference type="PROSITE" id="PS50071">
    <property type="entry name" value="HOMEOBOX_2"/>
    <property type="match status" value="1"/>
</dbReference>
<evidence type="ECO:0000256" key="7">
    <source>
        <dbReference type="PROSITE-ProRule" id="PRU00108"/>
    </source>
</evidence>
<evidence type="ECO:0000313" key="12">
    <source>
        <dbReference type="Proteomes" id="UP001142055"/>
    </source>
</evidence>
<dbReference type="GO" id="GO:0000981">
    <property type="term" value="F:DNA-binding transcription factor activity, RNA polymerase II-specific"/>
    <property type="evidence" value="ECO:0007669"/>
    <property type="project" value="InterPro"/>
</dbReference>
<dbReference type="InterPro" id="IPR009057">
    <property type="entry name" value="Homeodomain-like_sf"/>
</dbReference>
<sequence>MEDQVLFDNYGNKDNLIESKLNIRKYILNSNLINLESDFASKFTDYENRNFAVNNIGNTINGKTTTTFATNINNCRTKRKMLINCRQPKHTIDEILGIKHHHNQTKATKQDVKLNEFDHDCDSMHHGIADTGYGGGRVHTNSPDYKSESIRLFMVDDDDDDRAKAFKSDRKLSNQSPRSISSGDEDDDESSLGCGANGMSGMGPDGPKKKHRRNRTTFTTYQLHELERAFEKSHYPDVYSREELAMKVNLPEVRVQVWFQNRRAKWRRQEKLDNQNTLRNLGKCAPYALNELYSINATTKQLAGNKSYEVNSPNGPPVPSSLSSPSSPSTTTASMVPSITSRSINHTSNCHSPTSSQSLITSVPLIGTNKSNPSQLTPNELSVALGSNLFMPNIPLAPPIMSPHFNNLDSWLAAAAAAGLGPQTGSPFPSMFAHSMYRYPNYLSQMQQSRQQTEFDSPPGPMVSHTTSSMFGCLNSYDDVQLLDNNNKLDQNGDTKCMKGDVKSTSRTSPLNLSTNEEKVTFMNVNDMENEKNGKSMECAQRGNDDDEEYVDDRPTK</sequence>
<name>A0A9Q0RMX1_BLOTA</name>
<protein>
    <recommendedName>
        <fullName evidence="10">Homeobox domain-containing protein</fullName>
    </recommendedName>
</protein>
<accession>A0A9Q0RMX1</accession>
<evidence type="ECO:0000256" key="6">
    <source>
        <dbReference type="ARBA" id="ARBA00023242"/>
    </source>
</evidence>
<feature type="domain" description="Homeobox" evidence="10">
    <location>
        <begin position="209"/>
        <end position="269"/>
    </location>
</feature>
<dbReference type="SMART" id="SM00389">
    <property type="entry name" value="HOX"/>
    <property type="match status" value="1"/>
</dbReference>
<comment type="subcellular location">
    <subcellularLocation>
        <location evidence="1 7 8">Nucleus</location>
    </subcellularLocation>
</comment>
<evidence type="ECO:0000256" key="3">
    <source>
        <dbReference type="ARBA" id="ARBA00023125"/>
    </source>
</evidence>
<dbReference type="InterPro" id="IPR043562">
    <property type="entry name" value="RAX/RAX2"/>
</dbReference>
<evidence type="ECO:0000313" key="11">
    <source>
        <dbReference type="EMBL" id="KAJ6219940.1"/>
    </source>
</evidence>
<dbReference type="SUPFAM" id="SSF46689">
    <property type="entry name" value="Homeodomain-like"/>
    <property type="match status" value="1"/>
</dbReference>
<dbReference type="EMBL" id="JAPWDV010000002">
    <property type="protein sequence ID" value="KAJ6219940.1"/>
    <property type="molecule type" value="Genomic_DNA"/>
</dbReference>
<dbReference type="Proteomes" id="UP001142055">
    <property type="component" value="Chromosome 2"/>
</dbReference>
<dbReference type="GO" id="GO:0045944">
    <property type="term" value="P:positive regulation of transcription by RNA polymerase II"/>
    <property type="evidence" value="ECO:0007669"/>
    <property type="project" value="InterPro"/>
</dbReference>
<feature type="DNA-binding region" description="Homeobox" evidence="7">
    <location>
        <begin position="211"/>
        <end position="270"/>
    </location>
</feature>
<dbReference type="FunFam" id="1.10.10.60:FF:000071">
    <property type="entry name" value="Retinal homeobox gene 2"/>
    <property type="match status" value="1"/>
</dbReference>
<gene>
    <name evidence="11" type="ORF">RDWZM_005752</name>
</gene>
<evidence type="ECO:0000259" key="10">
    <source>
        <dbReference type="PROSITE" id="PS50071"/>
    </source>
</evidence>
<dbReference type="Gene3D" id="1.10.10.60">
    <property type="entry name" value="Homeodomain-like"/>
    <property type="match status" value="1"/>
</dbReference>
<evidence type="ECO:0000256" key="1">
    <source>
        <dbReference type="ARBA" id="ARBA00004123"/>
    </source>
</evidence>
<dbReference type="PANTHER" id="PTHR46271">
    <property type="entry name" value="HOMEOBOX PROTEIN, PUTATIVE-RELATED"/>
    <property type="match status" value="1"/>
</dbReference>
<dbReference type="AlphaFoldDB" id="A0A9Q0RMX1"/>
<evidence type="ECO:0000256" key="9">
    <source>
        <dbReference type="SAM" id="MobiDB-lite"/>
    </source>
</evidence>
<keyword evidence="2" id="KW-0805">Transcription regulation</keyword>
<evidence type="ECO:0000256" key="4">
    <source>
        <dbReference type="ARBA" id="ARBA00023155"/>
    </source>
</evidence>
<dbReference type="Pfam" id="PF00046">
    <property type="entry name" value="Homeodomain"/>
    <property type="match status" value="1"/>
</dbReference>
<keyword evidence="4 7" id="KW-0371">Homeobox</keyword>
<proteinExistence type="predicted"/>
<organism evidence="11 12">
    <name type="scientific">Blomia tropicalis</name>
    <name type="common">Mite</name>
    <dbReference type="NCBI Taxonomy" id="40697"/>
    <lineage>
        <taxon>Eukaryota</taxon>
        <taxon>Metazoa</taxon>
        <taxon>Ecdysozoa</taxon>
        <taxon>Arthropoda</taxon>
        <taxon>Chelicerata</taxon>
        <taxon>Arachnida</taxon>
        <taxon>Acari</taxon>
        <taxon>Acariformes</taxon>
        <taxon>Sarcoptiformes</taxon>
        <taxon>Astigmata</taxon>
        <taxon>Glycyphagoidea</taxon>
        <taxon>Echimyopodidae</taxon>
        <taxon>Blomia</taxon>
    </lineage>
</organism>
<dbReference type="PROSITE" id="PS00027">
    <property type="entry name" value="HOMEOBOX_1"/>
    <property type="match status" value="1"/>
</dbReference>
<dbReference type="InterPro" id="IPR001356">
    <property type="entry name" value="HD"/>
</dbReference>
<feature type="compositionally biased region" description="Low complexity" evidence="9">
    <location>
        <begin position="320"/>
        <end position="335"/>
    </location>
</feature>
<dbReference type="PANTHER" id="PTHR46271:SF4">
    <property type="entry name" value="HOMEOBOX PROTEIN, PUTATIVE-RELATED"/>
    <property type="match status" value="1"/>
</dbReference>